<protein>
    <recommendedName>
        <fullName evidence="1">Thiolase C-terminal domain-containing protein</fullName>
    </recommendedName>
</protein>
<proteinExistence type="predicted"/>
<dbReference type="Proteomes" id="UP000335415">
    <property type="component" value="Unassembled WGS sequence"/>
</dbReference>
<dbReference type="Gene3D" id="3.40.47.10">
    <property type="match status" value="1"/>
</dbReference>
<dbReference type="GO" id="GO:0016747">
    <property type="term" value="F:acyltransferase activity, transferring groups other than amino-acyl groups"/>
    <property type="evidence" value="ECO:0007669"/>
    <property type="project" value="InterPro"/>
</dbReference>
<accession>A0A5J5FVI6</accession>
<evidence type="ECO:0000313" key="2">
    <source>
        <dbReference type="EMBL" id="KAA8997663.1"/>
    </source>
</evidence>
<sequence length="66" mass="7272">MRKVNVNGGAIALRHPIGASGGCILVTQIYERQRRSLRKDLANLCVGVKRTITLARSAHLEEFAQL</sequence>
<dbReference type="EMBL" id="VYKJ01000010">
    <property type="protein sequence ID" value="KAA8997663.1"/>
    <property type="molecule type" value="Genomic_DNA"/>
</dbReference>
<comment type="caution">
    <text evidence="2">The sequence shown here is derived from an EMBL/GenBank/DDBJ whole genome shotgun (WGS) entry which is preliminary data.</text>
</comment>
<gene>
    <name evidence="2" type="ORF">FJU30_18040</name>
</gene>
<evidence type="ECO:0000313" key="3">
    <source>
        <dbReference type="Proteomes" id="UP000335415"/>
    </source>
</evidence>
<name>A0A5J5FVI6_9GAMM</name>
<dbReference type="InterPro" id="IPR020617">
    <property type="entry name" value="Thiolase_C"/>
</dbReference>
<organism evidence="2 3">
    <name type="scientific">Affinibrenneria salicis</name>
    <dbReference type="NCBI Taxonomy" id="2590031"/>
    <lineage>
        <taxon>Bacteria</taxon>
        <taxon>Pseudomonadati</taxon>
        <taxon>Pseudomonadota</taxon>
        <taxon>Gammaproteobacteria</taxon>
        <taxon>Enterobacterales</taxon>
        <taxon>Pectobacteriaceae</taxon>
        <taxon>Affinibrenneria</taxon>
    </lineage>
</organism>
<dbReference type="InterPro" id="IPR016039">
    <property type="entry name" value="Thiolase-like"/>
</dbReference>
<evidence type="ECO:0000259" key="1">
    <source>
        <dbReference type="Pfam" id="PF02803"/>
    </source>
</evidence>
<feature type="domain" description="Thiolase C-terminal" evidence="1">
    <location>
        <begin position="2"/>
        <end position="51"/>
    </location>
</feature>
<keyword evidence="3" id="KW-1185">Reference proteome</keyword>
<dbReference type="Pfam" id="PF02803">
    <property type="entry name" value="Thiolase_C"/>
    <property type="match status" value="1"/>
</dbReference>
<dbReference type="OrthoDB" id="1402717at2"/>
<dbReference type="SUPFAM" id="SSF53901">
    <property type="entry name" value="Thiolase-like"/>
    <property type="match status" value="1"/>
</dbReference>
<dbReference type="RefSeq" id="WP_150436362.1">
    <property type="nucleotide sequence ID" value="NZ_VYKJ01000010.1"/>
</dbReference>
<dbReference type="AlphaFoldDB" id="A0A5J5FVI6"/>
<reference evidence="2 3" key="1">
    <citation type="submission" date="2019-09" db="EMBL/GenBank/DDBJ databases">
        <authorList>
            <person name="Li Y."/>
        </authorList>
    </citation>
    <scope>NUCLEOTIDE SEQUENCE [LARGE SCALE GENOMIC DNA]</scope>
    <source>
        <strain evidence="2 3">L3-3HA</strain>
    </source>
</reference>